<proteinExistence type="predicted"/>
<dbReference type="RefSeq" id="WP_142525048.1">
    <property type="nucleotide sequence ID" value="NZ_CABFUZ020000109.1"/>
</dbReference>
<keyword evidence="1" id="KW-1133">Transmembrane helix</keyword>
<gene>
    <name evidence="2" type="ORF">MAMC_01002</name>
</gene>
<evidence type="ECO:0000313" key="2">
    <source>
        <dbReference type="EMBL" id="VVM06231.1"/>
    </source>
</evidence>
<sequence>MADEDARWPAHWRSWIRGVGEGRIDGFVLRSEPADWPERWPDGTSVISFPAGGGRSLLFREGAWLAYGISSADEFRQRCQRRSIPAKTAAGILSLSVCRKTTPRSFSGYLYLPGCPEPLVLRLENQRELEAVEALAKEIDPHAVLQKGIQFVDIFRDLPSLWRALPASSRGPARLGALLAATSFLCATLGFFWTRATLLAIAAESLALFVFWRLHRRRKS</sequence>
<dbReference type="Proteomes" id="UP000381693">
    <property type="component" value="Unassembled WGS sequence"/>
</dbReference>
<accession>A0A5E6MD75</accession>
<comment type="caution">
    <text evidence="2">The sequence shown here is derived from an EMBL/GenBank/DDBJ whole genome shotgun (WGS) entry which is preliminary data.</text>
</comment>
<reference evidence="2" key="1">
    <citation type="submission" date="2019-09" db="EMBL/GenBank/DDBJ databases">
        <authorList>
            <person name="Cremers G."/>
        </authorList>
    </citation>
    <scope>NUCLEOTIDE SEQUENCE [LARGE SCALE GENOMIC DNA]</scope>
    <source>
        <strain evidence="2">3B</strain>
    </source>
</reference>
<keyword evidence="1" id="KW-0812">Transmembrane</keyword>
<dbReference type="EMBL" id="CABFUZ020000109">
    <property type="protein sequence ID" value="VVM06231.1"/>
    <property type="molecule type" value="Genomic_DNA"/>
</dbReference>
<evidence type="ECO:0000256" key="1">
    <source>
        <dbReference type="SAM" id="Phobius"/>
    </source>
</evidence>
<keyword evidence="1" id="KW-0472">Membrane</keyword>
<dbReference type="AlphaFoldDB" id="A0A5E6MD75"/>
<protein>
    <submittedName>
        <fullName evidence="2">Uncharacterized protein</fullName>
    </submittedName>
</protein>
<evidence type="ECO:0000313" key="3">
    <source>
        <dbReference type="Proteomes" id="UP000381693"/>
    </source>
</evidence>
<feature type="transmembrane region" description="Helical" evidence="1">
    <location>
        <begin position="198"/>
        <end position="214"/>
    </location>
</feature>
<name>A0A5E6MD75_9BACT</name>
<keyword evidence="3" id="KW-1185">Reference proteome</keyword>
<organism evidence="2 3">
    <name type="scientific">Methylacidimicrobium cyclopophantes</name>
    <dbReference type="NCBI Taxonomy" id="1041766"/>
    <lineage>
        <taxon>Bacteria</taxon>
        <taxon>Pseudomonadati</taxon>
        <taxon>Verrucomicrobiota</taxon>
        <taxon>Methylacidimicrobium</taxon>
    </lineage>
</organism>
<dbReference type="OrthoDB" id="192301at2"/>